<sequence>MPSGGTPGSPDVAHMLQSLLQQVFGPNFRPGQTGDGNEQQQGQQGRPNVFVSMGGANNAAEGENIGSQTPLLTITQILQRAFGDNTQGNNTTANLMNLFQMVGDPRDYAWGPGGLDQIITQLLEQQAARTAPPPAPEDIINNLPRSKITKKQVVEEQLNCPVCKEDYSEGEEVVSLPCNHAFHDDCIKPWLKMNGTCPVCRYSLVKQESEGSDQNNDDGSQNGHNTNANANSNLPSSSSGGGAWFLPGSYPTQQQDGRRNDNNANHDILDPESMD</sequence>
<organism evidence="12 13">
    <name type="scientific">Paraglomus brasilianum</name>
    <dbReference type="NCBI Taxonomy" id="144538"/>
    <lineage>
        <taxon>Eukaryota</taxon>
        <taxon>Fungi</taxon>
        <taxon>Fungi incertae sedis</taxon>
        <taxon>Mucoromycota</taxon>
        <taxon>Glomeromycotina</taxon>
        <taxon>Glomeromycetes</taxon>
        <taxon>Paraglomerales</taxon>
        <taxon>Paraglomeraceae</taxon>
        <taxon>Paraglomus</taxon>
    </lineage>
</organism>
<evidence type="ECO:0000313" key="12">
    <source>
        <dbReference type="EMBL" id="CAG8599436.1"/>
    </source>
</evidence>
<evidence type="ECO:0000256" key="10">
    <source>
        <dbReference type="SAM" id="MobiDB-lite"/>
    </source>
</evidence>
<dbReference type="InterPro" id="IPR001841">
    <property type="entry name" value="Znf_RING"/>
</dbReference>
<feature type="compositionally biased region" description="Low complexity" evidence="10">
    <location>
        <begin position="31"/>
        <end position="45"/>
    </location>
</feature>
<evidence type="ECO:0000256" key="2">
    <source>
        <dbReference type="ARBA" id="ARBA00004906"/>
    </source>
</evidence>
<keyword evidence="5" id="KW-0479">Metal-binding</keyword>
<comment type="pathway">
    <text evidence="2">Protein modification; protein ubiquitination.</text>
</comment>
<evidence type="ECO:0000256" key="9">
    <source>
        <dbReference type="PROSITE-ProRule" id="PRU00175"/>
    </source>
</evidence>
<dbReference type="InterPro" id="IPR051834">
    <property type="entry name" value="RING_finger_E3_ligase"/>
</dbReference>
<feature type="region of interest" description="Disordered" evidence="10">
    <location>
        <begin position="209"/>
        <end position="275"/>
    </location>
</feature>
<dbReference type="PROSITE" id="PS50089">
    <property type="entry name" value="ZF_RING_2"/>
    <property type="match status" value="1"/>
</dbReference>
<dbReference type="Pfam" id="PF13639">
    <property type="entry name" value="zf-RING_2"/>
    <property type="match status" value="1"/>
</dbReference>
<evidence type="ECO:0000313" key="13">
    <source>
        <dbReference type="Proteomes" id="UP000789739"/>
    </source>
</evidence>
<keyword evidence="13" id="KW-1185">Reference proteome</keyword>
<keyword evidence="6 9" id="KW-0863">Zinc-finger</keyword>
<dbReference type="GO" id="GO:0000209">
    <property type="term" value="P:protein polyubiquitination"/>
    <property type="evidence" value="ECO:0007669"/>
    <property type="project" value="UniProtKB-ARBA"/>
</dbReference>
<dbReference type="PANTHER" id="PTHR45931">
    <property type="entry name" value="SI:CH211-59O9.10"/>
    <property type="match status" value="1"/>
</dbReference>
<dbReference type="PANTHER" id="PTHR45931:SF3">
    <property type="entry name" value="RING ZINC FINGER-CONTAINING PROTEIN"/>
    <property type="match status" value="1"/>
</dbReference>
<keyword evidence="4" id="KW-0808">Transferase</keyword>
<evidence type="ECO:0000256" key="4">
    <source>
        <dbReference type="ARBA" id="ARBA00022679"/>
    </source>
</evidence>
<proteinExistence type="predicted"/>
<reference evidence="12" key="1">
    <citation type="submission" date="2021-06" db="EMBL/GenBank/DDBJ databases">
        <authorList>
            <person name="Kallberg Y."/>
            <person name="Tangrot J."/>
            <person name="Rosling A."/>
        </authorList>
    </citation>
    <scope>NUCLEOTIDE SEQUENCE</scope>
    <source>
        <strain evidence="12">BR232B</strain>
    </source>
</reference>
<feature type="domain" description="RING-type" evidence="11">
    <location>
        <begin position="160"/>
        <end position="201"/>
    </location>
</feature>
<evidence type="ECO:0000256" key="5">
    <source>
        <dbReference type="ARBA" id="ARBA00022723"/>
    </source>
</evidence>
<evidence type="ECO:0000256" key="7">
    <source>
        <dbReference type="ARBA" id="ARBA00022786"/>
    </source>
</evidence>
<dbReference type="EC" id="2.3.2.27" evidence="3"/>
<feature type="compositionally biased region" description="Low complexity" evidence="10">
    <location>
        <begin position="220"/>
        <end position="238"/>
    </location>
</feature>
<dbReference type="GO" id="GO:0006511">
    <property type="term" value="P:ubiquitin-dependent protein catabolic process"/>
    <property type="evidence" value="ECO:0007669"/>
    <property type="project" value="TreeGrafter"/>
</dbReference>
<protein>
    <recommendedName>
        <fullName evidence="3">RING-type E3 ubiquitin transferase</fullName>
        <ecNumber evidence="3">2.3.2.27</ecNumber>
    </recommendedName>
</protein>
<comment type="catalytic activity">
    <reaction evidence="1">
        <text>S-ubiquitinyl-[E2 ubiquitin-conjugating enzyme]-L-cysteine + [acceptor protein]-L-lysine = [E2 ubiquitin-conjugating enzyme]-L-cysteine + N(6)-ubiquitinyl-[acceptor protein]-L-lysine.</text>
        <dbReference type="EC" id="2.3.2.27"/>
    </reaction>
</comment>
<dbReference type="Proteomes" id="UP000789739">
    <property type="component" value="Unassembled WGS sequence"/>
</dbReference>
<dbReference type="CDD" id="cd16667">
    <property type="entry name" value="RING-H2_RNF126-like"/>
    <property type="match status" value="1"/>
</dbReference>
<evidence type="ECO:0000256" key="6">
    <source>
        <dbReference type="ARBA" id="ARBA00022771"/>
    </source>
</evidence>
<dbReference type="Gene3D" id="3.30.40.10">
    <property type="entry name" value="Zinc/RING finger domain, C3HC4 (zinc finger)"/>
    <property type="match status" value="1"/>
</dbReference>
<dbReference type="FunFam" id="3.30.40.10:FF:000069">
    <property type="entry name" value="E3 ubiquitin-protein ligase RNF115"/>
    <property type="match status" value="1"/>
</dbReference>
<dbReference type="OrthoDB" id="8062037at2759"/>
<keyword evidence="8" id="KW-0862">Zinc</keyword>
<evidence type="ECO:0000259" key="11">
    <source>
        <dbReference type="PROSITE" id="PS50089"/>
    </source>
</evidence>
<evidence type="ECO:0000256" key="8">
    <source>
        <dbReference type="ARBA" id="ARBA00022833"/>
    </source>
</evidence>
<dbReference type="GO" id="GO:0008270">
    <property type="term" value="F:zinc ion binding"/>
    <property type="evidence" value="ECO:0007669"/>
    <property type="project" value="UniProtKB-KW"/>
</dbReference>
<dbReference type="SMART" id="SM00184">
    <property type="entry name" value="RING"/>
    <property type="match status" value="1"/>
</dbReference>
<dbReference type="AlphaFoldDB" id="A0A9N9GFV0"/>
<evidence type="ECO:0000256" key="3">
    <source>
        <dbReference type="ARBA" id="ARBA00012483"/>
    </source>
</evidence>
<dbReference type="GO" id="GO:0061630">
    <property type="term" value="F:ubiquitin protein ligase activity"/>
    <property type="evidence" value="ECO:0007669"/>
    <property type="project" value="UniProtKB-EC"/>
</dbReference>
<accession>A0A9N9GFV0</accession>
<keyword evidence="7" id="KW-0833">Ubl conjugation pathway</keyword>
<dbReference type="GO" id="GO:0005634">
    <property type="term" value="C:nucleus"/>
    <property type="evidence" value="ECO:0007669"/>
    <property type="project" value="TreeGrafter"/>
</dbReference>
<name>A0A9N9GFV0_9GLOM</name>
<dbReference type="EMBL" id="CAJVPI010001184">
    <property type="protein sequence ID" value="CAG8599436.1"/>
    <property type="molecule type" value="Genomic_DNA"/>
</dbReference>
<dbReference type="SUPFAM" id="SSF57850">
    <property type="entry name" value="RING/U-box"/>
    <property type="match status" value="1"/>
</dbReference>
<feature type="region of interest" description="Disordered" evidence="10">
    <location>
        <begin position="25"/>
        <end position="64"/>
    </location>
</feature>
<gene>
    <name evidence="12" type="ORF">PBRASI_LOCUS7557</name>
</gene>
<comment type="caution">
    <text evidence="12">The sequence shown here is derived from an EMBL/GenBank/DDBJ whole genome shotgun (WGS) entry which is preliminary data.</text>
</comment>
<dbReference type="InterPro" id="IPR013083">
    <property type="entry name" value="Znf_RING/FYVE/PHD"/>
</dbReference>
<evidence type="ECO:0000256" key="1">
    <source>
        <dbReference type="ARBA" id="ARBA00000900"/>
    </source>
</evidence>